<name>A0A6A6D5E3_9PEZI</name>
<sequence length="607" mass="66808">MAKKHQRQQLVTAEEPLLVESSAEPTPSSQFTDQRPKTAPYTSSLVALRIGPEQREYHVPQDLLQYPEWSGSDSGWLCSDTIYLPDMDEDTGHVLVHYLYTGTYQTLDNKDASPVVERSIEFKRAVLAYFAAKSYELLGLQRLAVYKIEHFGIEMNIFDIIEAINEDFSKLPGNTSWFHDYLRRKAKAAFQEDHTVFARNAFLDRISNVDLNKVLVKYVVELYTNKISRMLNNGAESIPTLSGKSVPDAVDTPREEVPTDEPTTEEPAVEEPTAEEPVVATEEPAEELHAKDPEWVLRLFRNFTGSEPIKLPPDADVAPPAVNVDDVWGPSLKKGNKKKAREVSPVPLPPDPAADVTPLVVNVDDGWGLPLKKGKKKKAREVSPVPSPPDPPASVAPLAVNVDDGWEPSLKKGKKKMVREVSPVPPPPNPPADVAPLVVNVDDGWGLPLKKGKKKKARKVSPVLPPPDPPAECKSGHPNCPAPAVCGLDYPKCPSCKVEAIPKPDLSPAFLSVATPKYDSTPPALVHTEEADVPVTNDHSVPKAEAEYGIEAESAVCPTRAKHLLEGDMWKDCRQCRAVLHQVAIQLARAGPTDEDGYEMVDRVLME</sequence>
<dbReference type="EMBL" id="ML994804">
    <property type="protein sequence ID" value="KAF2174641.1"/>
    <property type="molecule type" value="Genomic_DNA"/>
</dbReference>
<protein>
    <recommendedName>
        <fullName evidence="4">BTB domain-containing protein</fullName>
    </recommendedName>
</protein>
<feature type="region of interest" description="Disordered" evidence="1">
    <location>
        <begin position="1"/>
        <end position="37"/>
    </location>
</feature>
<reference evidence="2" key="1">
    <citation type="journal article" date="2020" name="Stud. Mycol.">
        <title>101 Dothideomycetes genomes: a test case for predicting lifestyles and emergence of pathogens.</title>
        <authorList>
            <person name="Haridas S."/>
            <person name="Albert R."/>
            <person name="Binder M."/>
            <person name="Bloem J."/>
            <person name="Labutti K."/>
            <person name="Salamov A."/>
            <person name="Andreopoulos B."/>
            <person name="Baker S."/>
            <person name="Barry K."/>
            <person name="Bills G."/>
            <person name="Bluhm B."/>
            <person name="Cannon C."/>
            <person name="Castanera R."/>
            <person name="Culley D."/>
            <person name="Daum C."/>
            <person name="Ezra D."/>
            <person name="Gonzalez J."/>
            <person name="Henrissat B."/>
            <person name="Kuo A."/>
            <person name="Liang C."/>
            <person name="Lipzen A."/>
            <person name="Lutzoni F."/>
            <person name="Magnuson J."/>
            <person name="Mondo S."/>
            <person name="Nolan M."/>
            <person name="Ohm R."/>
            <person name="Pangilinan J."/>
            <person name="Park H.-J."/>
            <person name="Ramirez L."/>
            <person name="Alfaro M."/>
            <person name="Sun H."/>
            <person name="Tritt A."/>
            <person name="Yoshinaga Y."/>
            <person name="Zwiers L.-H."/>
            <person name="Turgeon B."/>
            <person name="Goodwin S."/>
            <person name="Spatafora J."/>
            <person name="Crous P."/>
            <person name="Grigoriev I."/>
        </authorList>
    </citation>
    <scope>NUCLEOTIDE SEQUENCE</scope>
    <source>
        <strain evidence="2">CBS 207.26</strain>
    </source>
</reference>
<evidence type="ECO:0000256" key="1">
    <source>
        <dbReference type="SAM" id="MobiDB-lite"/>
    </source>
</evidence>
<dbReference type="OrthoDB" id="3594103at2759"/>
<evidence type="ECO:0000313" key="3">
    <source>
        <dbReference type="Proteomes" id="UP000800200"/>
    </source>
</evidence>
<feature type="region of interest" description="Disordered" evidence="1">
    <location>
        <begin position="327"/>
        <end position="434"/>
    </location>
</feature>
<feature type="compositionally biased region" description="Polar residues" evidence="1">
    <location>
        <begin position="23"/>
        <end position="33"/>
    </location>
</feature>
<gene>
    <name evidence="2" type="ORF">K469DRAFT_705789</name>
</gene>
<feature type="compositionally biased region" description="Acidic residues" evidence="1">
    <location>
        <begin position="258"/>
        <end position="274"/>
    </location>
</feature>
<feature type="compositionally biased region" description="Pro residues" evidence="1">
    <location>
        <begin position="423"/>
        <end position="433"/>
    </location>
</feature>
<feature type="region of interest" description="Disordered" evidence="1">
    <location>
        <begin position="238"/>
        <end position="287"/>
    </location>
</feature>
<keyword evidence="3" id="KW-1185">Reference proteome</keyword>
<feature type="compositionally biased region" description="Pro residues" evidence="1">
    <location>
        <begin position="385"/>
        <end position="394"/>
    </location>
</feature>
<dbReference type="PANTHER" id="PTHR37538:SF1">
    <property type="entry name" value="BTB DOMAIN-CONTAINING PROTEIN"/>
    <property type="match status" value="1"/>
</dbReference>
<proteinExistence type="predicted"/>
<organism evidence="2 3">
    <name type="scientific">Zopfia rhizophila CBS 207.26</name>
    <dbReference type="NCBI Taxonomy" id="1314779"/>
    <lineage>
        <taxon>Eukaryota</taxon>
        <taxon>Fungi</taxon>
        <taxon>Dikarya</taxon>
        <taxon>Ascomycota</taxon>
        <taxon>Pezizomycotina</taxon>
        <taxon>Dothideomycetes</taxon>
        <taxon>Dothideomycetes incertae sedis</taxon>
        <taxon>Zopfiaceae</taxon>
        <taxon>Zopfia</taxon>
    </lineage>
</organism>
<dbReference type="Proteomes" id="UP000800200">
    <property type="component" value="Unassembled WGS sequence"/>
</dbReference>
<evidence type="ECO:0008006" key="4">
    <source>
        <dbReference type="Google" id="ProtNLM"/>
    </source>
</evidence>
<dbReference type="PANTHER" id="PTHR37538">
    <property type="entry name" value="BTB DOMAIN-CONTAINING PROTEIN"/>
    <property type="match status" value="1"/>
</dbReference>
<accession>A0A6A6D5E3</accession>
<dbReference type="AlphaFoldDB" id="A0A6A6D5E3"/>
<evidence type="ECO:0000313" key="2">
    <source>
        <dbReference type="EMBL" id="KAF2174641.1"/>
    </source>
</evidence>